<evidence type="ECO:0000313" key="3">
    <source>
        <dbReference type="Proteomes" id="UP000824120"/>
    </source>
</evidence>
<reference evidence="2 3" key="1">
    <citation type="submission" date="2020-09" db="EMBL/GenBank/DDBJ databases">
        <title>De no assembly of potato wild relative species, Solanum commersonii.</title>
        <authorList>
            <person name="Cho K."/>
        </authorList>
    </citation>
    <scope>NUCLEOTIDE SEQUENCE [LARGE SCALE GENOMIC DNA]</scope>
    <source>
        <strain evidence="2">LZ3.2</strain>
        <tissue evidence="2">Leaf</tissue>
    </source>
</reference>
<feature type="region of interest" description="Disordered" evidence="1">
    <location>
        <begin position="1"/>
        <end position="38"/>
    </location>
</feature>
<accession>A0A9J5W222</accession>
<proteinExistence type="predicted"/>
<evidence type="ECO:0000313" key="2">
    <source>
        <dbReference type="EMBL" id="KAG5569423.1"/>
    </source>
</evidence>
<gene>
    <name evidence="2" type="ORF">H5410_059189</name>
</gene>
<dbReference type="AlphaFoldDB" id="A0A9J5W222"/>
<protein>
    <submittedName>
        <fullName evidence="2">Uncharacterized protein</fullName>
    </submittedName>
</protein>
<organism evidence="2 3">
    <name type="scientific">Solanum commersonii</name>
    <name type="common">Commerson's wild potato</name>
    <name type="synonym">Commerson's nightshade</name>
    <dbReference type="NCBI Taxonomy" id="4109"/>
    <lineage>
        <taxon>Eukaryota</taxon>
        <taxon>Viridiplantae</taxon>
        <taxon>Streptophyta</taxon>
        <taxon>Embryophyta</taxon>
        <taxon>Tracheophyta</taxon>
        <taxon>Spermatophyta</taxon>
        <taxon>Magnoliopsida</taxon>
        <taxon>eudicotyledons</taxon>
        <taxon>Gunneridae</taxon>
        <taxon>Pentapetalae</taxon>
        <taxon>asterids</taxon>
        <taxon>lamiids</taxon>
        <taxon>Solanales</taxon>
        <taxon>Solanaceae</taxon>
        <taxon>Solanoideae</taxon>
        <taxon>Solaneae</taxon>
        <taxon>Solanum</taxon>
    </lineage>
</organism>
<evidence type="ECO:0000256" key="1">
    <source>
        <dbReference type="SAM" id="MobiDB-lite"/>
    </source>
</evidence>
<dbReference type="Proteomes" id="UP000824120">
    <property type="component" value="Chromosome 12"/>
</dbReference>
<name>A0A9J5W222_SOLCO</name>
<dbReference type="EMBL" id="JACXVP010000012">
    <property type="protein sequence ID" value="KAG5569423.1"/>
    <property type="molecule type" value="Genomic_DNA"/>
</dbReference>
<comment type="caution">
    <text evidence="2">The sequence shown here is derived from an EMBL/GenBank/DDBJ whole genome shotgun (WGS) entry which is preliminary data.</text>
</comment>
<keyword evidence="3" id="KW-1185">Reference proteome</keyword>
<sequence length="86" mass="9611">MGQREGDNAMAAKEPVACEREDSITSHPGLPCQDTGQIGPGFPSNEILGFDPEVLEVTHWKLRLRFVQKGGKEKMTMPWMQNERVA</sequence>